<evidence type="ECO:0000313" key="2">
    <source>
        <dbReference type="EMBL" id="TFF35422.1"/>
    </source>
</evidence>
<feature type="domain" description="Outer membrane protein beta-barrel" evidence="1">
    <location>
        <begin position="453"/>
        <end position="906"/>
    </location>
</feature>
<accession>A0A4Y8S931</accession>
<comment type="caution">
    <text evidence="2">The sequence shown here is derived from an EMBL/GenBank/DDBJ whole genome shotgun (WGS) entry which is preliminary data.</text>
</comment>
<protein>
    <recommendedName>
        <fullName evidence="1">Outer membrane protein beta-barrel domain-containing protein</fullName>
    </recommendedName>
</protein>
<proteinExistence type="predicted"/>
<dbReference type="InterPro" id="IPR041700">
    <property type="entry name" value="OMP_b-brl_3"/>
</dbReference>
<reference evidence="2 3" key="1">
    <citation type="journal article" date="2017" name="Int. J. Syst. Evol. Microbiol.">
        <title>Mucilaginibacterpsychrotolerans sp. nov., isolated from peatlands.</title>
        <authorList>
            <person name="Deng Y."/>
            <person name="Shen L."/>
            <person name="Xu B."/>
            <person name="Liu Y."/>
            <person name="Gu Z."/>
            <person name="Liu H."/>
            <person name="Zhou Y."/>
        </authorList>
    </citation>
    <scope>NUCLEOTIDE SEQUENCE [LARGE SCALE GENOMIC DNA]</scope>
    <source>
        <strain evidence="2 3">NH7-4</strain>
    </source>
</reference>
<name>A0A4Y8S931_9SPHI</name>
<dbReference type="EMBL" id="SOZE01000022">
    <property type="protein sequence ID" value="TFF35422.1"/>
    <property type="molecule type" value="Genomic_DNA"/>
</dbReference>
<sequence length="910" mass="102242">MITIFPISANLKMIFSLSFFLVSTICSAQNRVTIKGRVLDSLNRSPLELSTVTMTLATDSSLLSYTVADKAGAFSLTNIPIKTQLRLIISFTGHRTLTKQLEFDRASTVNVGNLLLEGGNTLNEVQILGYSPPIIVRHDTVEFNTKYFKTRPNAVVEELLKKLPGIQVDVDGTIYVNGKLVKKILLEGKEFFGSNPKVPSRNLDADIIEKVLVYDDREKDPNHLVSEALVDKIIDLRIKKIFKKGVFGKVTAGAGTKDRYQLSGLANIFRDTLQVSLLGSSNNMNTSSFNFNDLYSIGGFERGGSTSSVALGGDRFNSIQKVTSAGFNLNNDFGDKLKLNLTYYYNNSRDVYKTNALQQQLLRDSILYTQSAEDRVESLWQHNINGLLKWRPNSKTEVRYEPLLTIEESKRDGSTKGKMFSGFTPVLNNNSNNTNEAIKNITFQHSLYYFKALKSPGHSLTINHFLSLGSTSNDYFSYYDLSSFIKTDSSITIDRFSRSKNQYARLSVDATYRFPISKKAVMDVSLSSKYNGVENNLQTYDKNEGSDSYDILLPSQSSDLNRIQWTNTVKPRITYGINETWSIITAFSIQSQSLNTSFSDAAPSRLTQQYVYFLPSVELRGDGLTLSYNAAPNFPSVNQLRPVTLTYSPLYQSTGNPSLNPYISHDISSRYYKNVRSKSISISANLTLSLPYNAIVRSQSVATDGKTSVIPINVSGFNGYNLSMGTSLSKRYKRVKNLQVALSTSLNSSINRDLFIVNDKGFANTYFLKIREAVSLNWKEILEYTPTYSFSKNFASYKPSTYPSNGSTTHNLINRVDYYATKKISLQGSYTYIHNANYYSAFSNDINLVDLSISFQIQKNKAGNLRLSAIDLLNQNVSVLRYAFDNKIIESENKLLGRYFLIAYSYKFKK</sequence>
<organism evidence="2 3">
    <name type="scientific">Mucilaginibacter psychrotolerans</name>
    <dbReference type="NCBI Taxonomy" id="1524096"/>
    <lineage>
        <taxon>Bacteria</taxon>
        <taxon>Pseudomonadati</taxon>
        <taxon>Bacteroidota</taxon>
        <taxon>Sphingobacteriia</taxon>
        <taxon>Sphingobacteriales</taxon>
        <taxon>Sphingobacteriaceae</taxon>
        <taxon>Mucilaginibacter</taxon>
    </lineage>
</organism>
<evidence type="ECO:0000259" key="1">
    <source>
        <dbReference type="Pfam" id="PF14905"/>
    </source>
</evidence>
<keyword evidence="3" id="KW-1185">Reference proteome</keyword>
<gene>
    <name evidence="2" type="ORF">E2R66_19395</name>
</gene>
<dbReference type="OrthoDB" id="1086219at2"/>
<dbReference type="Pfam" id="PF14905">
    <property type="entry name" value="OMP_b-brl_3"/>
    <property type="match status" value="1"/>
</dbReference>
<dbReference type="SUPFAM" id="SSF56935">
    <property type="entry name" value="Porins"/>
    <property type="match status" value="1"/>
</dbReference>
<evidence type="ECO:0000313" key="3">
    <source>
        <dbReference type="Proteomes" id="UP000297540"/>
    </source>
</evidence>
<dbReference type="InterPro" id="IPR008969">
    <property type="entry name" value="CarboxyPept-like_regulatory"/>
</dbReference>
<dbReference type="SUPFAM" id="SSF49464">
    <property type="entry name" value="Carboxypeptidase regulatory domain-like"/>
    <property type="match status" value="1"/>
</dbReference>
<dbReference type="AlphaFoldDB" id="A0A4Y8S931"/>
<dbReference type="Proteomes" id="UP000297540">
    <property type="component" value="Unassembled WGS sequence"/>
</dbReference>
<dbReference type="RefSeq" id="WP_133233656.1">
    <property type="nucleotide sequence ID" value="NZ_SOZE01000022.1"/>
</dbReference>